<dbReference type="Proteomes" id="UP000501367">
    <property type="component" value="Chromosome"/>
</dbReference>
<accession>A0AAE7DE19</accession>
<dbReference type="RefSeq" id="WP_168757707.1">
    <property type="nucleotide sequence ID" value="NZ_CP051487.1"/>
</dbReference>
<dbReference type="EMBL" id="CP051487">
    <property type="protein sequence ID" value="QJC78881.1"/>
    <property type="molecule type" value="Genomic_DNA"/>
</dbReference>
<name>A0AAE7DE19_9PSED</name>
<dbReference type="KEGG" id="pum:HGP31_11360"/>
<sequence>MKQRQQQTDAFKVKTESGKVYGIAEFTHQIYQEFLNPADNGWANGMKQYKVAGGGNANKKSETEYEIVATGELAVRI</sequence>
<organism evidence="1 2">
    <name type="scientific">Pseudomonas umsongensis</name>
    <dbReference type="NCBI Taxonomy" id="198618"/>
    <lineage>
        <taxon>Bacteria</taxon>
        <taxon>Pseudomonadati</taxon>
        <taxon>Pseudomonadota</taxon>
        <taxon>Gammaproteobacteria</taxon>
        <taxon>Pseudomonadales</taxon>
        <taxon>Pseudomonadaceae</taxon>
        <taxon>Pseudomonas</taxon>
    </lineage>
</organism>
<reference evidence="1 2" key="1">
    <citation type="submission" date="2020-04" db="EMBL/GenBank/DDBJ databases">
        <authorList>
            <person name="Yao Y."/>
            <person name="He Z."/>
        </authorList>
    </citation>
    <scope>NUCLEOTIDE SEQUENCE [LARGE SCALE GENOMIC DNA]</scope>
    <source>
        <strain evidence="1 2">CY-1</strain>
    </source>
</reference>
<dbReference type="AlphaFoldDB" id="A0AAE7DE19"/>
<dbReference type="GeneID" id="72194180"/>
<gene>
    <name evidence="1" type="ORF">HGP31_11360</name>
</gene>
<evidence type="ECO:0000313" key="1">
    <source>
        <dbReference type="EMBL" id="QJC78881.1"/>
    </source>
</evidence>
<protein>
    <submittedName>
        <fullName evidence="1">Uncharacterized protein</fullName>
    </submittedName>
</protein>
<evidence type="ECO:0000313" key="2">
    <source>
        <dbReference type="Proteomes" id="UP000501367"/>
    </source>
</evidence>
<proteinExistence type="predicted"/>